<name>A0ABT3PLT0_9BACT</name>
<gene>
    <name evidence="2" type="ORF">J6I44_08145</name>
</gene>
<keyword evidence="3" id="KW-1185">Reference proteome</keyword>
<organism evidence="2 3">
    <name type="scientific">Fodinibius salsisoli</name>
    <dbReference type="NCBI Taxonomy" id="2820877"/>
    <lineage>
        <taxon>Bacteria</taxon>
        <taxon>Pseudomonadati</taxon>
        <taxon>Balneolota</taxon>
        <taxon>Balneolia</taxon>
        <taxon>Balneolales</taxon>
        <taxon>Balneolaceae</taxon>
        <taxon>Fodinibius</taxon>
    </lineage>
</organism>
<protein>
    <recommendedName>
        <fullName evidence="4">DUF3098 domain-containing protein</fullName>
    </recommendedName>
</protein>
<keyword evidence="1" id="KW-0472">Membrane</keyword>
<feature type="transmembrane region" description="Helical" evidence="1">
    <location>
        <begin position="20"/>
        <end position="41"/>
    </location>
</feature>
<dbReference type="Proteomes" id="UP001207918">
    <property type="component" value="Unassembled WGS sequence"/>
</dbReference>
<sequence>MAAKNRNRRGNKKPMIFSPWNYKILAVGLLLVIVGFTAMYLENEVEGIISLYVSPIVIMTGYITVIVAILKHDHSSSAAPDHS</sequence>
<accession>A0ABT3PLT0</accession>
<dbReference type="InterPro" id="IPR021448">
    <property type="entry name" value="DUF3098"/>
</dbReference>
<evidence type="ECO:0008006" key="4">
    <source>
        <dbReference type="Google" id="ProtNLM"/>
    </source>
</evidence>
<comment type="caution">
    <text evidence="2">The sequence shown here is derived from an EMBL/GenBank/DDBJ whole genome shotgun (WGS) entry which is preliminary data.</text>
</comment>
<reference evidence="2 3" key="1">
    <citation type="submission" date="2021-03" db="EMBL/GenBank/DDBJ databases">
        <title>Aliifodinibius sp. nov., a new bacterium isolated from saline soil.</title>
        <authorList>
            <person name="Galisteo C."/>
            <person name="De La Haba R."/>
            <person name="Sanchez-Porro C."/>
            <person name="Ventosa A."/>
        </authorList>
    </citation>
    <scope>NUCLEOTIDE SEQUENCE [LARGE SCALE GENOMIC DNA]</scope>
    <source>
        <strain evidence="2 3">1BSP15-2V2</strain>
    </source>
</reference>
<evidence type="ECO:0000313" key="2">
    <source>
        <dbReference type="EMBL" id="MCW9706825.1"/>
    </source>
</evidence>
<evidence type="ECO:0000256" key="1">
    <source>
        <dbReference type="SAM" id="Phobius"/>
    </source>
</evidence>
<evidence type="ECO:0000313" key="3">
    <source>
        <dbReference type="Proteomes" id="UP001207918"/>
    </source>
</evidence>
<dbReference type="EMBL" id="JAGGJA010000004">
    <property type="protein sequence ID" value="MCW9706825.1"/>
    <property type="molecule type" value="Genomic_DNA"/>
</dbReference>
<feature type="transmembrane region" description="Helical" evidence="1">
    <location>
        <begin position="47"/>
        <end position="70"/>
    </location>
</feature>
<proteinExistence type="predicted"/>
<dbReference type="Pfam" id="PF11297">
    <property type="entry name" value="DUF3098"/>
    <property type="match status" value="1"/>
</dbReference>
<keyword evidence="1" id="KW-1133">Transmembrane helix</keyword>
<keyword evidence="1" id="KW-0812">Transmembrane</keyword>